<sequence>MQLAFNSIVALAVAVACVQALSVQEKRESVDLVDSTPEKRAPFRVSYEPSKEETENTEGTTVEKRYNLAEDQSENAEGTPEI</sequence>
<comment type="caution">
    <text evidence="1">The sequence shown here is derived from an EMBL/GenBank/DDBJ whole genome shotgun (WGS) entry which is preliminary data.</text>
</comment>
<keyword evidence="2" id="KW-1185">Reference proteome</keyword>
<proteinExistence type="predicted"/>
<dbReference type="EMBL" id="MU266557">
    <property type="protein sequence ID" value="KAH7920817.1"/>
    <property type="molecule type" value="Genomic_DNA"/>
</dbReference>
<organism evidence="1 2">
    <name type="scientific">Leucogyrophana mollusca</name>
    <dbReference type="NCBI Taxonomy" id="85980"/>
    <lineage>
        <taxon>Eukaryota</taxon>
        <taxon>Fungi</taxon>
        <taxon>Dikarya</taxon>
        <taxon>Basidiomycota</taxon>
        <taxon>Agaricomycotina</taxon>
        <taxon>Agaricomycetes</taxon>
        <taxon>Agaricomycetidae</taxon>
        <taxon>Boletales</taxon>
        <taxon>Boletales incertae sedis</taxon>
        <taxon>Leucogyrophana</taxon>
    </lineage>
</organism>
<protein>
    <submittedName>
        <fullName evidence="1">Uncharacterized protein</fullName>
    </submittedName>
</protein>
<reference evidence="1" key="1">
    <citation type="journal article" date="2021" name="New Phytol.">
        <title>Evolutionary innovations through gain and loss of genes in the ectomycorrhizal Boletales.</title>
        <authorList>
            <person name="Wu G."/>
            <person name="Miyauchi S."/>
            <person name="Morin E."/>
            <person name="Kuo A."/>
            <person name="Drula E."/>
            <person name="Varga T."/>
            <person name="Kohler A."/>
            <person name="Feng B."/>
            <person name="Cao Y."/>
            <person name="Lipzen A."/>
            <person name="Daum C."/>
            <person name="Hundley H."/>
            <person name="Pangilinan J."/>
            <person name="Johnson J."/>
            <person name="Barry K."/>
            <person name="LaButti K."/>
            <person name="Ng V."/>
            <person name="Ahrendt S."/>
            <person name="Min B."/>
            <person name="Choi I.G."/>
            <person name="Park H."/>
            <person name="Plett J.M."/>
            <person name="Magnuson J."/>
            <person name="Spatafora J.W."/>
            <person name="Nagy L.G."/>
            <person name="Henrissat B."/>
            <person name="Grigoriev I.V."/>
            <person name="Yang Z.L."/>
            <person name="Xu J."/>
            <person name="Martin F.M."/>
        </authorList>
    </citation>
    <scope>NUCLEOTIDE SEQUENCE</scope>
    <source>
        <strain evidence="1">KUC20120723A-06</strain>
    </source>
</reference>
<evidence type="ECO:0000313" key="1">
    <source>
        <dbReference type="EMBL" id="KAH7920817.1"/>
    </source>
</evidence>
<evidence type="ECO:0000313" key="2">
    <source>
        <dbReference type="Proteomes" id="UP000790709"/>
    </source>
</evidence>
<name>A0ACB8B602_9AGAM</name>
<gene>
    <name evidence="1" type="ORF">BV22DRAFT_1039366</name>
</gene>
<accession>A0ACB8B602</accession>
<dbReference type="Proteomes" id="UP000790709">
    <property type="component" value="Unassembled WGS sequence"/>
</dbReference>